<dbReference type="InterPro" id="IPR011990">
    <property type="entry name" value="TPR-like_helical_dom_sf"/>
</dbReference>
<sequence length="220" mass="24242">MVIEDRIEQAREAYERTVYMGDISALVDAEKALDAVEADVALARGKILHARFQNATGDAGPPPAENPAELPLFERALELYRALGDTRGEAEALFWIGCLHQFIRRDNETAVPHLERSCRLAAETGDKWTQSEALRHLGIAAHAANRLDEAHEQLEESSRLRRDTGNLPGVASNMIGLAYIAAAQNRRTEALATLDEARAIALAHEAHAIVRHIEQARTTI</sequence>
<feature type="coiled-coil region" evidence="1">
    <location>
        <begin position="140"/>
        <end position="200"/>
    </location>
</feature>
<protein>
    <submittedName>
        <fullName evidence="2">Tetratricopeptide (TPR) repeat protein</fullName>
    </submittedName>
</protein>
<name>A0A7W7I1S2_9ACTN</name>
<gene>
    <name evidence="2" type="ORF">BJ971_005361</name>
</gene>
<dbReference type="SUPFAM" id="SSF48452">
    <property type="entry name" value="TPR-like"/>
    <property type="match status" value="1"/>
</dbReference>
<accession>A0A7W7I1S2</accession>
<evidence type="ECO:0000313" key="2">
    <source>
        <dbReference type="EMBL" id="MBB4764805.1"/>
    </source>
</evidence>
<dbReference type="RefSeq" id="WP_184995954.1">
    <property type="nucleotide sequence ID" value="NZ_BOMK01000003.1"/>
</dbReference>
<keyword evidence="1" id="KW-0175">Coiled coil</keyword>
<dbReference type="AlphaFoldDB" id="A0A7W7I1S2"/>
<keyword evidence="3" id="KW-1185">Reference proteome</keyword>
<evidence type="ECO:0000313" key="3">
    <source>
        <dbReference type="Proteomes" id="UP000578112"/>
    </source>
</evidence>
<comment type="caution">
    <text evidence="2">The sequence shown here is derived from an EMBL/GenBank/DDBJ whole genome shotgun (WGS) entry which is preliminary data.</text>
</comment>
<proteinExistence type="predicted"/>
<evidence type="ECO:0000256" key="1">
    <source>
        <dbReference type="SAM" id="Coils"/>
    </source>
</evidence>
<reference evidence="2 3" key="1">
    <citation type="submission" date="2020-08" db="EMBL/GenBank/DDBJ databases">
        <title>Sequencing the genomes of 1000 actinobacteria strains.</title>
        <authorList>
            <person name="Klenk H.-P."/>
        </authorList>
    </citation>
    <scope>NUCLEOTIDE SEQUENCE [LARGE SCALE GENOMIC DNA]</scope>
    <source>
        <strain evidence="2 3">DSM 43149</strain>
    </source>
</reference>
<dbReference type="Proteomes" id="UP000578112">
    <property type="component" value="Unassembled WGS sequence"/>
</dbReference>
<dbReference type="Gene3D" id="1.25.40.10">
    <property type="entry name" value="Tetratricopeptide repeat domain"/>
    <property type="match status" value="1"/>
</dbReference>
<organism evidence="2 3">
    <name type="scientific">Actinoplanes digitatis</name>
    <dbReference type="NCBI Taxonomy" id="1868"/>
    <lineage>
        <taxon>Bacteria</taxon>
        <taxon>Bacillati</taxon>
        <taxon>Actinomycetota</taxon>
        <taxon>Actinomycetes</taxon>
        <taxon>Micromonosporales</taxon>
        <taxon>Micromonosporaceae</taxon>
        <taxon>Actinoplanes</taxon>
    </lineage>
</organism>
<dbReference type="EMBL" id="JACHNH010000001">
    <property type="protein sequence ID" value="MBB4764805.1"/>
    <property type="molecule type" value="Genomic_DNA"/>
</dbReference>